<feature type="region of interest" description="Disordered" evidence="1">
    <location>
        <begin position="1063"/>
        <end position="1109"/>
    </location>
</feature>
<feature type="compositionally biased region" description="Low complexity" evidence="1">
    <location>
        <begin position="1016"/>
        <end position="1027"/>
    </location>
</feature>
<feature type="compositionally biased region" description="Polar residues" evidence="1">
    <location>
        <begin position="1464"/>
        <end position="1476"/>
    </location>
</feature>
<feature type="compositionally biased region" description="Basic and acidic residues" evidence="1">
    <location>
        <begin position="1241"/>
        <end position="1251"/>
    </location>
</feature>
<feature type="compositionally biased region" description="Polar residues" evidence="1">
    <location>
        <begin position="407"/>
        <end position="443"/>
    </location>
</feature>
<dbReference type="EMBL" id="BLXT01001321">
    <property type="protein sequence ID" value="GFN84689.1"/>
    <property type="molecule type" value="Genomic_DNA"/>
</dbReference>
<name>A0AAV3YPP7_9GAST</name>
<feature type="region of interest" description="Disordered" evidence="1">
    <location>
        <begin position="1305"/>
        <end position="1391"/>
    </location>
</feature>
<gene>
    <name evidence="2" type="ORF">PoB_001119500</name>
</gene>
<feature type="compositionally biased region" description="Basic residues" evidence="1">
    <location>
        <begin position="176"/>
        <end position="194"/>
    </location>
</feature>
<feature type="compositionally biased region" description="Basic residues" evidence="1">
    <location>
        <begin position="1"/>
        <end position="10"/>
    </location>
</feature>
<feature type="compositionally biased region" description="Polar residues" evidence="1">
    <location>
        <begin position="20"/>
        <end position="38"/>
    </location>
</feature>
<evidence type="ECO:0000313" key="3">
    <source>
        <dbReference type="Proteomes" id="UP000735302"/>
    </source>
</evidence>
<feature type="region of interest" description="Disordered" evidence="1">
    <location>
        <begin position="270"/>
        <end position="294"/>
    </location>
</feature>
<feature type="region of interest" description="Disordered" evidence="1">
    <location>
        <begin position="370"/>
        <end position="443"/>
    </location>
</feature>
<feature type="compositionally biased region" description="Polar residues" evidence="1">
    <location>
        <begin position="58"/>
        <end position="68"/>
    </location>
</feature>
<feature type="compositionally biased region" description="Basic residues" evidence="1">
    <location>
        <begin position="639"/>
        <end position="653"/>
    </location>
</feature>
<feature type="compositionally biased region" description="Basic and acidic residues" evidence="1">
    <location>
        <begin position="270"/>
        <end position="286"/>
    </location>
</feature>
<evidence type="ECO:0000313" key="2">
    <source>
        <dbReference type="EMBL" id="GFN84689.1"/>
    </source>
</evidence>
<feature type="region of interest" description="Disordered" evidence="1">
    <location>
        <begin position="1214"/>
        <end position="1251"/>
    </location>
</feature>
<feature type="compositionally biased region" description="Polar residues" evidence="1">
    <location>
        <begin position="1325"/>
        <end position="1345"/>
    </location>
</feature>
<feature type="compositionally biased region" description="Basic and acidic residues" evidence="1">
    <location>
        <begin position="1214"/>
        <end position="1232"/>
    </location>
</feature>
<feature type="compositionally biased region" description="Polar residues" evidence="1">
    <location>
        <begin position="1357"/>
        <end position="1391"/>
    </location>
</feature>
<proteinExistence type="predicted"/>
<accession>A0AAV3YPP7</accession>
<feature type="region of interest" description="Disordered" evidence="1">
    <location>
        <begin position="1"/>
        <end position="231"/>
    </location>
</feature>
<organism evidence="2 3">
    <name type="scientific">Plakobranchus ocellatus</name>
    <dbReference type="NCBI Taxonomy" id="259542"/>
    <lineage>
        <taxon>Eukaryota</taxon>
        <taxon>Metazoa</taxon>
        <taxon>Spiralia</taxon>
        <taxon>Lophotrochozoa</taxon>
        <taxon>Mollusca</taxon>
        <taxon>Gastropoda</taxon>
        <taxon>Heterobranchia</taxon>
        <taxon>Euthyneura</taxon>
        <taxon>Panpulmonata</taxon>
        <taxon>Sacoglossa</taxon>
        <taxon>Placobranchoidea</taxon>
        <taxon>Plakobranchidae</taxon>
        <taxon>Plakobranchus</taxon>
    </lineage>
</organism>
<evidence type="ECO:0000256" key="1">
    <source>
        <dbReference type="SAM" id="MobiDB-lite"/>
    </source>
</evidence>
<feature type="region of interest" description="Disordered" evidence="1">
    <location>
        <begin position="1156"/>
        <end position="1197"/>
    </location>
</feature>
<feature type="compositionally biased region" description="Polar residues" evidence="1">
    <location>
        <begin position="718"/>
        <end position="727"/>
    </location>
</feature>
<feature type="compositionally biased region" description="Basic and acidic residues" evidence="1">
    <location>
        <begin position="143"/>
        <end position="161"/>
    </location>
</feature>
<feature type="compositionally biased region" description="Low complexity" evidence="1">
    <location>
        <begin position="764"/>
        <end position="790"/>
    </location>
</feature>
<feature type="region of interest" description="Disordered" evidence="1">
    <location>
        <begin position="1405"/>
        <end position="1476"/>
    </location>
</feature>
<feature type="compositionally biased region" description="Basic and acidic residues" evidence="1">
    <location>
        <begin position="550"/>
        <end position="638"/>
    </location>
</feature>
<sequence>MGQATSKRRSYTPGGEKFVETTTKPSRTNGDLKSSGLANGSIEVRASDSGQIEAEGPTSPTSVTSDNSTGRKETKRRRFRVSGLFSLKRTPSGKWPRRRKTTASSMNGTRPVSCPDPHSDTAAVASPARPQSLFLEELEINEDDNKIETVDLSDHEQDSKSKPKASKASTGDGPKPKGRRGSKKQSSLKKKKQEKKNSQKDKKGKNKMKATAAESEDASQEITADKSELVDSTVAVAKELTSSWDTSEKTEDTRTSLDLTQQVLAHIDSKALEKEEKDEEKVNIEKGDEEEEDLDAMASSIVAETMDIAQKRLGEEKSCCEDKEDPISAINHVEEDEIVSDPKDLTTITAGEEAKVVVEKAILTSAEEQLESCPANLEGESFEPTITTQESSPPPQAPPRSNRHSITHTPDINASYSSQEANQASKSLEESMNPTDGSKTVEVSEQKLNPALDLPIVGDSTNVINAETVGNLEEEIQKPTLQTSANAEPLVTTAESIDIETAAVPSIEATVNASSNMSVEVQPFNEVPVDVAEEIAAATASVAEIERTEFANDAKGESLQNKPEKEDKVVSEIADSQKQDIVEHVKDKNEKKRLEKERLKKEKEAEKAKEKKRQQEEKRKKAEQKSAEKEKSKSERKIKVPKRLSSLFHKKDKQPKSVDVEVDPSVSGPGTSQNGSETGKIEDGPSDLSVAQEVETMVCPLEQANSSSENKEPDASAPSAQISSLSVDVSVEPSIEATCSKEAEVSPESQPMDGDVSSPPPLSPLESPLSGGQSPDSDTSEPTSPGSDSEINGSSGGSNVLKKISLGPRLRTAILRKKSSGASDSGVERTVSLTTPKSVAEAGEMTPPPRKLRPRKPVEQYSPITPGAHNPPLTVLVAEDANAKEDTKSDDKNVMTNAVIEDIVAKVDGTVSYASCEGVAVSENDSVDLKPVVEEEIIKVNKDDTKTKNSIIKQLENISLHEQSIIVEDNVAIHSALENVTNEVIASPPATSSDNSSNDQIVQHTDISINSSSCNETAPTSTESSAPSCIVEEVLQASKNDSVSCQIVSFHAKTHEFLKDNSEATQNLSDSDDTDPSALSLQKPSDHCQQDQQQQQLSETPTVDDDPEIFTTATSPTLVSTASIVLRPSSVDDTCPEAEAAFVDSANTFTSSVCSSSQAKSSADFPEVKSLTNSNEETPDDSSSLSPAKKFLNTSSQQEETGEICYISYVNGEHSKQKHSEDSTEKVSVPKEEEQETAQAEEEKRTTGSVEEKQIYTAVCAAQVYDDTKVGVDDEEEDDSVAAPESSVSTTRVIAEYQIGTLEEAMQADVAKDQHMPENEVNAGNIDTDSPEASTEDNQSSSANVTIRADGNMPDETANTSYLSHGPDNSDSGDSGQQTPTASHPDNNVDSVLNGIVKDALNGVLHGNHDKEDESNDAGDLDNSSDRTPRAGSDSNDSKIFSGLEIDNKMNADEQDGNEENTKDVNSVDSINKPSPTETIEAYLKLQYQEGGEGIGVPYVNGDK</sequence>
<protein>
    <submittedName>
        <fullName evidence="2">Uncharacterized protein</fullName>
    </submittedName>
</protein>
<feature type="region of interest" description="Disordered" evidence="1">
    <location>
        <begin position="1008"/>
        <end position="1027"/>
    </location>
</feature>
<feature type="compositionally biased region" description="Polar residues" evidence="1">
    <location>
        <begin position="668"/>
        <end position="677"/>
    </location>
</feature>
<keyword evidence="3" id="KW-1185">Reference proteome</keyword>
<feature type="region of interest" description="Disordered" evidence="1">
    <location>
        <begin position="550"/>
        <end position="873"/>
    </location>
</feature>
<feature type="non-terminal residue" evidence="2">
    <location>
        <position position="1504"/>
    </location>
</feature>
<comment type="caution">
    <text evidence="2">The sequence shown here is derived from an EMBL/GenBank/DDBJ whole genome shotgun (WGS) entry which is preliminary data.</text>
</comment>
<reference evidence="2 3" key="1">
    <citation type="journal article" date="2021" name="Elife">
        <title>Chloroplast acquisition without the gene transfer in kleptoplastic sea slugs, Plakobranchus ocellatus.</title>
        <authorList>
            <person name="Maeda T."/>
            <person name="Takahashi S."/>
            <person name="Yoshida T."/>
            <person name="Shimamura S."/>
            <person name="Takaki Y."/>
            <person name="Nagai Y."/>
            <person name="Toyoda A."/>
            <person name="Suzuki Y."/>
            <person name="Arimoto A."/>
            <person name="Ishii H."/>
            <person name="Satoh N."/>
            <person name="Nishiyama T."/>
            <person name="Hasebe M."/>
            <person name="Maruyama T."/>
            <person name="Minagawa J."/>
            <person name="Obokata J."/>
            <person name="Shigenobu S."/>
        </authorList>
    </citation>
    <scope>NUCLEOTIDE SEQUENCE [LARGE SCALE GENOMIC DNA]</scope>
</reference>
<dbReference type="Proteomes" id="UP000735302">
    <property type="component" value="Unassembled WGS sequence"/>
</dbReference>
<feature type="region of interest" description="Disordered" evidence="1">
    <location>
        <begin position="1270"/>
        <end position="1289"/>
    </location>
</feature>
<feature type="compositionally biased region" description="Polar residues" evidence="1">
    <location>
        <begin position="1170"/>
        <end position="1197"/>
    </location>
</feature>